<reference evidence="3" key="1">
    <citation type="submission" date="2023-06" db="EMBL/GenBank/DDBJ databases">
        <title>Male Hemibagrus guttatus genome.</title>
        <authorList>
            <person name="Bian C."/>
        </authorList>
    </citation>
    <scope>NUCLEOTIDE SEQUENCE</scope>
    <source>
        <strain evidence="3">Male_cb2023</strain>
        <tissue evidence="3">Muscle</tissue>
    </source>
</reference>
<dbReference type="InterPro" id="IPR001611">
    <property type="entry name" value="Leu-rich_rpt"/>
</dbReference>
<dbReference type="AlphaFoldDB" id="A0AAE0QBK4"/>
<dbReference type="InterPro" id="IPR051261">
    <property type="entry name" value="NLR"/>
</dbReference>
<dbReference type="SUPFAM" id="SSF52047">
    <property type="entry name" value="RNI-like"/>
    <property type="match status" value="1"/>
</dbReference>
<keyword evidence="2" id="KW-0677">Repeat</keyword>
<name>A0AAE0QBK4_9TELE</name>
<gene>
    <name evidence="3" type="ORF">QTP70_035195</name>
</gene>
<evidence type="ECO:0000256" key="1">
    <source>
        <dbReference type="ARBA" id="ARBA00022614"/>
    </source>
</evidence>
<evidence type="ECO:0000256" key="2">
    <source>
        <dbReference type="ARBA" id="ARBA00022737"/>
    </source>
</evidence>
<dbReference type="EMBL" id="JAUCMX010000018">
    <property type="protein sequence ID" value="KAK3518264.1"/>
    <property type="molecule type" value="Genomic_DNA"/>
</dbReference>
<evidence type="ECO:0000313" key="3">
    <source>
        <dbReference type="EMBL" id="KAK3518264.1"/>
    </source>
</evidence>
<evidence type="ECO:0000313" key="4">
    <source>
        <dbReference type="Proteomes" id="UP001274896"/>
    </source>
</evidence>
<dbReference type="Gene3D" id="3.80.10.10">
    <property type="entry name" value="Ribonuclease Inhibitor"/>
    <property type="match status" value="1"/>
</dbReference>
<dbReference type="InterPro" id="IPR032675">
    <property type="entry name" value="LRR_dom_sf"/>
</dbReference>
<protein>
    <submittedName>
        <fullName evidence="3">Uncharacterized protein</fullName>
    </submittedName>
</protein>
<organism evidence="3 4">
    <name type="scientific">Hemibagrus guttatus</name>
    <dbReference type="NCBI Taxonomy" id="175788"/>
    <lineage>
        <taxon>Eukaryota</taxon>
        <taxon>Metazoa</taxon>
        <taxon>Chordata</taxon>
        <taxon>Craniata</taxon>
        <taxon>Vertebrata</taxon>
        <taxon>Euteleostomi</taxon>
        <taxon>Actinopterygii</taxon>
        <taxon>Neopterygii</taxon>
        <taxon>Teleostei</taxon>
        <taxon>Ostariophysi</taxon>
        <taxon>Siluriformes</taxon>
        <taxon>Bagridae</taxon>
        <taxon>Hemibagrus</taxon>
    </lineage>
</organism>
<sequence length="174" mass="19715">MYWSVVVKKELRWKAKLSIYQSIYIPTLTYGHELWVMTQKDASRHLPGEVFRACPTRKRPWGKPRTSWRDHVSRLAWERLGIPPEELEEVSGESLYGCGVTDEGCAALTSALRSKPSQLRELDLSFNNLGNSGVTNLSAVLENPQCKLKKLNADQVAKLQKEDGLEVKGSRVIF</sequence>
<dbReference type="PANTHER" id="PTHR24106">
    <property type="entry name" value="NACHT, LRR AND CARD DOMAINS-CONTAINING"/>
    <property type="match status" value="1"/>
</dbReference>
<keyword evidence="1" id="KW-0433">Leucine-rich repeat</keyword>
<accession>A0AAE0QBK4</accession>
<keyword evidence="4" id="KW-1185">Reference proteome</keyword>
<dbReference type="Proteomes" id="UP001274896">
    <property type="component" value="Unassembled WGS sequence"/>
</dbReference>
<dbReference type="Pfam" id="PF13516">
    <property type="entry name" value="LRR_6"/>
    <property type="match status" value="1"/>
</dbReference>
<proteinExistence type="predicted"/>
<comment type="caution">
    <text evidence="3">The sequence shown here is derived from an EMBL/GenBank/DDBJ whole genome shotgun (WGS) entry which is preliminary data.</text>
</comment>